<evidence type="ECO:0000313" key="2">
    <source>
        <dbReference type="Proteomes" id="UP000291144"/>
    </source>
</evidence>
<dbReference type="OrthoDB" id="9805462at2"/>
<dbReference type="InterPro" id="IPR023620">
    <property type="entry name" value="SmpB"/>
</dbReference>
<reference evidence="1 2" key="1">
    <citation type="submission" date="2019-02" db="EMBL/GenBank/DDBJ databases">
        <title>Kribbella capetownensis sp. nov. and Kribbella speibonae sp. nov., isolated from soil.</title>
        <authorList>
            <person name="Curtis S.M."/>
            <person name="Norton I."/>
            <person name="Everest G.J."/>
            <person name="Meyers P.R."/>
        </authorList>
    </citation>
    <scope>NUCLEOTIDE SEQUENCE [LARGE SCALE GENOMIC DNA]</scope>
    <source>
        <strain evidence="1 2">NRRL B-24813</strain>
    </source>
</reference>
<dbReference type="Proteomes" id="UP000291144">
    <property type="component" value="Unassembled WGS sequence"/>
</dbReference>
<gene>
    <name evidence="1" type="ORF">E0H73_40210</name>
</gene>
<accession>A0A4R0JYG7</accession>
<keyword evidence="2" id="KW-1185">Reference proteome</keyword>
<dbReference type="RefSeq" id="WP_131365631.1">
    <property type="nucleotide sequence ID" value="NZ_SJKB01000021.1"/>
</dbReference>
<protein>
    <submittedName>
        <fullName evidence="1">Uncharacterized protein</fullName>
    </submittedName>
</protein>
<comment type="caution">
    <text evidence="1">The sequence shown here is derived from an EMBL/GenBank/DDBJ whole genome shotgun (WGS) entry which is preliminary data.</text>
</comment>
<dbReference type="SUPFAM" id="SSF74982">
    <property type="entry name" value="Small protein B (SmpB)"/>
    <property type="match status" value="1"/>
</dbReference>
<organism evidence="1 2">
    <name type="scientific">Kribbella pittospori</name>
    <dbReference type="NCBI Taxonomy" id="722689"/>
    <lineage>
        <taxon>Bacteria</taxon>
        <taxon>Bacillati</taxon>
        <taxon>Actinomycetota</taxon>
        <taxon>Actinomycetes</taxon>
        <taxon>Propionibacteriales</taxon>
        <taxon>Kribbellaceae</taxon>
        <taxon>Kribbella</taxon>
    </lineage>
</organism>
<dbReference type="EMBL" id="SJKB01000021">
    <property type="protein sequence ID" value="TCC52159.1"/>
    <property type="molecule type" value="Genomic_DNA"/>
</dbReference>
<name>A0A4R0JYG7_9ACTN</name>
<evidence type="ECO:0000313" key="1">
    <source>
        <dbReference type="EMBL" id="TCC52159.1"/>
    </source>
</evidence>
<proteinExistence type="predicted"/>
<dbReference type="AlphaFoldDB" id="A0A4R0JYG7"/>
<sequence length="48" mass="5314">MKKPEADPLIARNHKAAHDDYHLGESWEAGIVLEGLSRSGRSRSLARS</sequence>